<proteinExistence type="predicted"/>
<feature type="compositionally biased region" description="Basic and acidic residues" evidence="1">
    <location>
        <begin position="362"/>
        <end position="374"/>
    </location>
</feature>
<evidence type="ECO:0000313" key="3">
    <source>
        <dbReference type="Proteomes" id="UP000297245"/>
    </source>
</evidence>
<dbReference type="Proteomes" id="UP000297245">
    <property type="component" value="Unassembled WGS sequence"/>
</dbReference>
<dbReference type="EMBL" id="ML180002">
    <property type="protein sequence ID" value="THU79615.1"/>
    <property type="molecule type" value="Genomic_DNA"/>
</dbReference>
<evidence type="ECO:0000256" key="1">
    <source>
        <dbReference type="SAM" id="MobiDB-lite"/>
    </source>
</evidence>
<reference evidence="2 3" key="1">
    <citation type="journal article" date="2019" name="Nat. Ecol. Evol.">
        <title>Megaphylogeny resolves global patterns of mushroom evolution.</title>
        <authorList>
            <person name="Varga T."/>
            <person name="Krizsan K."/>
            <person name="Foldi C."/>
            <person name="Dima B."/>
            <person name="Sanchez-Garcia M."/>
            <person name="Sanchez-Ramirez S."/>
            <person name="Szollosi G.J."/>
            <person name="Szarkandi J.G."/>
            <person name="Papp V."/>
            <person name="Albert L."/>
            <person name="Andreopoulos W."/>
            <person name="Angelini C."/>
            <person name="Antonin V."/>
            <person name="Barry K.W."/>
            <person name="Bougher N.L."/>
            <person name="Buchanan P."/>
            <person name="Buyck B."/>
            <person name="Bense V."/>
            <person name="Catcheside P."/>
            <person name="Chovatia M."/>
            <person name="Cooper J."/>
            <person name="Damon W."/>
            <person name="Desjardin D."/>
            <person name="Finy P."/>
            <person name="Geml J."/>
            <person name="Haridas S."/>
            <person name="Hughes K."/>
            <person name="Justo A."/>
            <person name="Karasinski D."/>
            <person name="Kautmanova I."/>
            <person name="Kiss B."/>
            <person name="Kocsube S."/>
            <person name="Kotiranta H."/>
            <person name="LaButti K.M."/>
            <person name="Lechner B.E."/>
            <person name="Liimatainen K."/>
            <person name="Lipzen A."/>
            <person name="Lukacs Z."/>
            <person name="Mihaltcheva S."/>
            <person name="Morgado L.N."/>
            <person name="Niskanen T."/>
            <person name="Noordeloos M.E."/>
            <person name="Ohm R.A."/>
            <person name="Ortiz-Santana B."/>
            <person name="Ovrebo C."/>
            <person name="Racz N."/>
            <person name="Riley R."/>
            <person name="Savchenko A."/>
            <person name="Shiryaev A."/>
            <person name="Soop K."/>
            <person name="Spirin V."/>
            <person name="Szebenyi C."/>
            <person name="Tomsovsky M."/>
            <person name="Tulloss R.E."/>
            <person name="Uehling J."/>
            <person name="Grigoriev I.V."/>
            <person name="Vagvolgyi C."/>
            <person name="Papp T."/>
            <person name="Martin F.M."/>
            <person name="Miettinen O."/>
            <person name="Hibbett D.S."/>
            <person name="Nagy L.G."/>
        </authorList>
    </citation>
    <scope>NUCLEOTIDE SEQUENCE [LARGE SCALE GENOMIC DNA]</scope>
    <source>
        <strain evidence="2 3">CBS 962.96</strain>
    </source>
</reference>
<feature type="compositionally biased region" description="Low complexity" evidence="1">
    <location>
        <begin position="375"/>
        <end position="395"/>
    </location>
</feature>
<feature type="region of interest" description="Disordered" evidence="1">
    <location>
        <begin position="331"/>
        <end position="395"/>
    </location>
</feature>
<gene>
    <name evidence="2" type="ORF">K435DRAFT_875273</name>
</gene>
<keyword evidence="3" id="KW-1185">Reference proteome</keyword>
<name>A0A4V4HBK0_DENBC</name>
<protein>
    <submittedName>
        <fullName evidence="2">Uncharacterized protein</fullName>
    </submittedName>
</protein>
<dbReference type="AlphaFoldDB" id="A0A4V4HBK0"/>
<organism evidence="2 3">
    <name type="scientific">Dendrothele bispora (strain CBS 962.96)</name>
    <dbReference type="NCBI Taxonomy" id="1314807"/>
    <lineage>
        <taxon>Eukaryota</taxon>
        <taxon>Fungi</taxon>
        <taxon>Dikarya</taxon>
        <taxon>Basidiomycota</taxon>
        <taxon>Agaricomycotina</taxon>
        <taxon>Agaricomycetes</taxon>
        <taxon>Agaricomycetidae</taxon>
        <taxon>Agaricales</taxon>
        <taxon>Agaricales incertae sedis</taxon>
        <taxon>Dendrothele</taxon>
    </lineage>
</organism>
<sequence>MLRRVYRLRLVVIRHTEGAKTRTKFVGCWFDTLFQFIARTSCCDEDEGCANHEVEDDEDVNRVAVHVDVSHVDVDGGDVNHVDVEGGGVNRVDVEGGGVNRVDVDGGDVNREDVDGGDVNRVEVGVGGGEGVNRLGGNRLVASQLVASREGAAAEGDAEEEGENLEGAEGVDVGASHLEESHVGGAESVEISLVDDVRANLLCEGDLDHESHDHEEVHEDHAAENQAVDHHHDHDHAHVNLDAAVDDAHESQEGGVVVQVVLLLLLLRGVSVLLGAKSHGVDYEAWVGLDTNPLEAVNQGDLHHRYHDGHESLLGVCAERFDRIAELHVDETAEGSSSTEEALPALSNTRPPTPNNPQDLYRSSDKNKPKDHHSPSFSACSSDSSSPSPPSLVSA</sequence>
<accession>A0A4V4HBK0</accession>
<evidence type="ECO:0000313" key="2">
    <source>
        <dbReference type="EMBL" id="THU79615.1"/>
    </source>
</evidence>